<sequence>MVDRLRKEIKELVVSGKLGKAKDQLTAYLKENVEDDEAYYLLGNICRKQADWKNAIHYYLSAVEINPDSPAGEAHKAVMEILNFSNPDLYNP</sequence>
<dbReference type="InterPro" id="IPR019734">
    <property type="entry name" value="TPR_rpt"/>
</dbReference>
<proteinExistence type="predicted"/>
<dbReference type="SMART" id="SM00028">
    <property type="entry name" value="TPR"/>
    <property type="match status" value="1"/>
</dbReference>
<dbReference type="RefSeq" id="WP_255028010.1">
    <property type="nucleotide sequence ID" value="NZ_JANDHW010000012.1"/>
</dbReference>
<reference evidence="2 3" key="1">
    <citation type="submission" date="2022-07" db="EMBL/GenBank/DDBJ databases">
        <title>Fecal culturing of patients with breast cancer.</title>
        <authorList>
            <person name="Teng N.M.Y."/>
            <person name="Kiu R."/>
            <person name="Evans R."/>
            <person name="Baker D.J."/>
            <person name="Zenner C."/>
            <person name="Robinson S.D."/>
            <person name="Hall L.J."/>
        </authorList>
    </citation>
    <scope>NUCLEOTIDE SEQUENCE [LARGE SCALE GENOMIC DNA]</scope>
    <source>
        <strain evidence="2 3">LH1063</strain>
    </source>
</reference>
<dbReference type="PROSITE" id="PS50005">
    <property type="entry name" value="TPR"/>
    <property type="match status" value="1"/>
</dbReference>
<dbReference type="Proteomes" id="UP001205603">
    <property type="component" value="Unassembled WGS sequence"/>
</dbReference>
<organism evidence="2 3">
    <name type="scientific">Coprobacter tertius</name>
    <dbReference type="NCBI Taxonomy" id="2944915"/>
    <lineage>
        <taxon>Bacteria</taxon>
        <taxon>Pseudomonadati</taxon>
        <taxon>Bacteroidota</taxon>
        <taxon>Bacteroidia</taxon>
        <taxon>Bacteroidales</taxon>
        <taxon>Barnesiellaceae</taxon>
        <taxon>Coprobacter</taxon>
    </lineage>
</organism>
<evidence type="ECO:0000313" key="3">
    <source>
        <dbReference type="Proteomes" id="UP001205603"/>
    </source>
</evidence>
<dbReference type="SUPFAM" id="SSF48452">
    <property type="entry name" value="TPR-like"/>
    <property type="match status" value="1"/>
</dbReference>
<name>A0ABT1MJ86_9BACT</name>
<dbReference type="Pfam" id="PF00515">
    <property type="entry name" value="TPR_1"/>
    <property type="match status" value="1"/>
</dbReference>
<keyword evidence="1" id="KW-0802">TPR repeat</keyword>
<accession>A0ABT1MJ86</accession>
<dbReference type="Gene3D" id="1.25.40.10">
    <property type="entry name" value="Tetratricopeptide repeat domain"/>
    <property type="match status" value="1"/>
</dbReference>
<protein>
    <submittedName>
        <fullName evidence="2">Tetratricopeptide repeat protein</fullName>
    </submittedName>
</protein>
<comment type="caution">
    <text evidence="2">The sequence shown here is derived from an EMBL/GenBank/DDBJ whole genome shotgun (WGS) entry which is preliminary data.</text>
</comment>
<gene>
    <name evidence="2" type="ORF">NMU02_11250</name>
</gene>
<dbReference type="InterPro" id="IPR011990">
    <property type="entry name" value="TPR-like_helical_dom_sf"/>
</dbReference>
<evidence type="ECO:0000313" key="2">
    <source>
        <dbReference type="EMBL" id="MCP9612667.1"/>
    </source>
</evidence>
<evidence type="ECO:0000256" key="1">
    <source>
        <dbReference type="PROSITE-ProRule" id="PRU00339"/>
    </source>
</evidence>
<feature type="repeat" description="TPR" evidence="1">
    <location>
        <begin position="36"/>
        <end position="69"/>
    </location>
</feature>
<dbReference type="EMBL" id="JANDHW010000012">
    <property type="protein sequence ID" value="MCP9612667.1"/>
    <property type="molecule type" value="Genomic_DNA"/>
</dbReference>
<keyword evidence="3" id="KW-1185">Reference proteome</keyword>